<dbReference type="InterPro" id="IPR027039">
    <property type="entry name" value="Crtac1"/>
</dbReference>
<sequence>MKYKIEIILVFSLLFWGCQNQSDIQKHTDDGPLFTLLSSSQTGIDFNNELVESLNTNVLMYEYFYNGGGVAIGDLNGDDLEDVYFTANMKDNKLYLNKGDFNFDDITEKSQVKGRPGPWKTGTTIVDINGDNKLDIFVCYSGKVAGEKRIPQLFINQGNNVDDIPIFKDEATAYGLRDSTYCTQVHFFDYDRDGDLDMLQLNHNPTRIGNIDDARIKSLLTQKSNQIGTRLLENIGSKFVDVTEQSGVRNTILNYNLGASVSDFNDDGWPDIYISNDYLVPDYLYINNKNGTFTDRLDNNMGHTSQFSMGNNSADINNDGLIDIITLDMLPEDNMRQKLLFAPDNYEEFDMLVRAGFHKQYMRNMLQLNNGNGTFSEIGQLAGVSNTDWSWGPLVADYDNDGWKDMYITNGYLRDYTNMDFLNYMTDYLRQKGTEVYRKDLFQLVQKIPASNIVNYIFKNKNGIQFENMQSSWGINQPSNSNGAAYADLDNDGDLDLVVNNVNDTAFIYKNNASEKVGTNYIKVKLRGADKNTQGVGAKVFVYSKGTTQLVEQMMERGFQSSISPIIHFGIGSVKLADSIKVQWPSGLSETMHNVRANQSLIVHEKKAMKSKLKTESLNVIFSNVNSPIEFQQLTSTINDYKRQPLLVNPLSFQGPCIKKIDIDKDGLVDVFVGGGVGESAQIYMQSRNGNFKSTHHKVFDIDKNSTDTDAAFFDANGDGRTDIYITSGGYHKYMPGDSLLQDRVYLNNGKDDFSKSSDALPKNFSSNSCVRVSDINGDGYQDLFVGGRVVPGRYPEIPRSGILINDGNGHFVDQTTAIAPEINQLGMVTDAVWIDLNGDGSEDLIVVGEWMPITVFINTSGKLINSTSHYFDKEYTGWWNTINTGDYNGDGITDIIVGNMGLNTQYKVSYDQPAELFYKDYDNNGAIDPIFCFYTQNVSYPYISRDELLYQLPMMRTRFPNYKSYADAGVKDIFTPRESNNQKSFKATCLETVLFTGSKDSQFIKTNLPLQAQFAPIFSITNIDFDGDDDMDLLLCGNINNARLRFGNSDANYGVLLENDGNGNFSYINQQRSGLNLKGDVRSAVVLSDHIIFGINQKPVQAYKLQK</sequence>
<dbReference type="Pfam" id="PF13517">
    <property type="entry name" value="FG-GAP_3"/>
    <property type="match status" value="5"/>
</dbReference>
<comment type="caution">
    <text evidence="3">The sequence shown here is derived from an EMBL/GenBank/DDBJ whole genome shotgun (WGS) entry which is preliminary data.</text>
</comment>
<dbReference type="InterPro" id="IPR013517">
    <property type="entry name" value="FG-GAP"/>
</dbReference>
<dbReference type="InterPro" id="IPR011519">
    <property type="entry name" value="UnbV_ASPIC"/>
</dbReference>
<evidence type="ECO:0000259" key="2">
    <source>
        <dbReference type="Pfam" id="PF07593"/>
    </source>
</evidence>
<protein>
    <submittedName>
        <fullName evidence="3">VCBS repeat protein</fullName>
    </submittedName>
</protein>
<keyword evidence="1" id="KW-0732">Signal</keyword>
<dbReference type="InterPro" id="IPR028994">
    <property type="entry name" value="Integrin_alpha_N"/>
</dbReference>
<dbReference type="Gene3D" id="2.130.10.130">
    <property type="entry name" value="Integrin alpha, N-terminal"/>
    <property type="match status" value="4"/>
</dbReference>
<gene>
    <name evidence="3" type="ORF">GQ41_4332</name>
</gene>
<dbReference type="RefSeq" id="WP_142190876.1">
    <property type="nucleotide sequence ID" value="NZ_VHIF01000001.1"/>
</dbReference>
<dbReference type="SUPFAM" id="SSF69318">
    <property type="entry name" value="Integrin alpha N-terminal domain"/>
    <property type="match status" value="3"/>
</dbReference>
<dbReference type="PANTHER" id="PTHR16026">
    <property type="entry name" value="CARTILAGE ACIDIC PROTEIN 1"/>
    <property type="match status" value="1"/>
</dbReference>
<evidence type="ECO:0000313" key="4">
    <source>
        <dbReference type="Proteomes" id="UP000315363"/>
    </source>
</evidence>
<evidence type="ECO:0000256" key="1">
    <source>
        <dbReference type="ARBA" id="ARBA00022729"/>
    </source>
</evidence>
<organism evidence="3 4">
    <name type="scientific">Arenibacter algicola</name>
    <dbReference type="NCBI Taxonomy" id="616991"/>
    <lineage>
        <taxon>Bacteria</taxon>
        <taxon>Pseudomonadati</taxon>
        <taxon>Bacteroidota</taxon>
        <taxon>Flavobacteriia</taxon>
        <taxon>Flavobacteriales</taxon>
        <taxon>Flavobacteriaceae</taxon>
        <taxon>Arenibacter</taxon>
    </lineage>
</organism>
<keyword evidence="4" id="KW-1185">Reference proteome</keyword>
<accession>A0ABY3AGJ5</accession>
<proteinExistence type="predicted"/>
<reference evidence="3 4" key="1">
    <citation type="submission" date="2019-06" db="EMBL/GenBank/DDBJ databases">
        <title>A large-scale integrated study on North Sea by COGITO (Coastal Microbe Genomic &amp; Taxonomic Observatory).</title>
        <authorList>
            <person name="Teeling H."/>
        </authorList>
    </citation>
    <scope>NUCLEOTIDE SEQUENCE [LARGE SCALE GENOMIC DNA]</scope>
    <source>
        <strain evidence="3 4">MAR_2009_79</strain>
    </source>
</reference>
<name>A0ABY3AGJ5_9FLAO</name>
<evidence type="ECO:0000313" key="3">
    <source>
        <dbReference type="EMBL" id="TQO39650.1"/>
    </source>
</evidence>
<feature type="domain" description="ASPIC/UnbV" evidence="2">
    <location>
        <begin position="535"/>
        <end position="601"/>
    </location>
</feature>
<dbReference type="Proteomes" id="UP000315363">
    <property type="component" value="Unassembled WGS sequence"/>
</dbReference>
<dbReference type="PANTHER" id="PTHR16026:SF0">
    <property type="entry name" value="CARTILAGE ACIDIC PROTEIN 1"/>
    <property type="match status" value="1"/>
</dbReference>
<dbReference type="Pfam" id="PF07593">
    <property type="entry name" value="UnbV_ASPIC"/>
    <property type="match status" value="1"/>
</dbReference>
<dbReference type="EMBL" id="VHIF01000001">
    <property type="protein sequence ID" value="TQO39650.1"/>
    <property type="molecule type" value="Genomic_DNA"/>
</dbReference>